<protein>
    <submittedName>
        <fullName evidence="7">Double-stranded RNA-binding protein 1</fullName>
    </submittedName>
</protein>
<gene>
    <name evidence="6" type="ORF">CJ030_MR1G002646</name>
    <name evidence="7" type="ORF">CJ030_MR1G002659</name>
</gene>
<feature type="compositionally biased region" description="Basic and acidic residues" evidence="4">
    <location>
        <begin position="130"/>
        <end position="139"/>
    </location>
</feature>
<dbReference type="Gene3D" id="3.30.160.20">
    <property type="match status" value="1"/>
</dbReference>
<reference evidence="7 8" key="2">
    <citation type="journal article" date="2019" name="Plant Biotechnol. J.">
        <title>The red bayberry genome and genetic basis of sex determination.</title>
        <authorList>
            <person name="Jia H.M."/>
            <person name="Jia H.J."/>
            <person name="Cai Q.L."/>
            <person name="Wang Y."/>
            <person name="Zhao H.B."/>
            <person name="Yang W.F."/>
            <person name="Wang G.Y."/>
            <person name="Li Y.H."/>
            <person name="Zhan D.L."/>
            <person name="Shen Y.T."/>
            <person name="Niu Q.F."/>
            <person name="Chang L."/>
            <person name="Qiu J."/>
            <person name="Zhao L."/>
            <person name="Xie H.B."/>
            <person name="Fu W.Y."/>
            <person name="Jin J."/>
            <person name="Li X.W."/>
            <person name="Jiao Y."/>
            <person name="Zhou C.C."/>
            <person name="Tu T."/>
            <person name="Chai C.Y."/>
            <person name="Gao J.L."/>
            <person name="Fan L.J."/>
            <person name="van de Weg E."/>
            <person name="Wang J.Y."/>
            <person name="Gao Z.S."/>
        </authorList>
    </citation>
    <scope>NUCLEOTIDE SEQUENCE [LARGE SCALE GENOMIC DNA]</scope>
    <source>
        <tissue evidence="7">Leaves</tissue>
    </source>
</reference>
<dbReference type="OrthoDB" id="5274873at2759"/>
<dbReference type="EMBL" id="RXIC02000019">
    <property type="protein sequence ID" value="KAB1226863.1"/>
    <property type="molecule type" value="Genomic_DNA"/>
</dbReference>
<feature type="region of interest" description="Disordered" evidence="4">
    <location>
        <begin position="127"/>
        <end position="161"/>
    </location>
</feature>
<dbReference type="SUPFAM" id="SSF54768">
    <property type="entry name" value="dsRNA-binding domain-like"/>
    <property type="match status" value="1"/>
</dbReference>
<dbReference type="GO" id="GO:0003723">
    <property type="term" value="F:RNA binding"/>
    <property type="evidence" value="ECO:0007669"/>
    <property type="project" value="UniProtKB-UniRule"/>
</dbReference>
<evidence type="ECO:0000313" key="8">
    <source>
        <dbReference type="Proteomes" id="UP000516437"/>
    </source>
</evidence>
<dbReference type="AlphaFoldDB" id="A0A6A1WQI0"/>
<keyword evidence="2 3" id="KW-0694">RNA-binding</keyword>
<reference evidence="7" key="1">
    <citation type="submission" date="2018-07" db="EMBL/GenBank/DDBJ databases">
        <authorList>
            <person name="Gao Z.-S."/>
            <person name="Jia H.-M."/>
            <person name="Jia H.-J."/>
            <person name="Cai Q.-L."/>
            <person name="Wang Y."/>
            <person name="Zhao H.-B."/>
        </authorList>
    </citation>
    <scope>NUCLEOTIDE SEQUENCE</scope>
    <source>
        <tissue evidence="7">Leaves</tissue>
    </source>
</reference>
<keyword evidence="8" id="KW-1185">Reference proteome</keyword>
<evidence type="ECO:0000259" key="5">
    <source>
        <dbReference type="PROSITE" id="PS50137"/>
    </source>
</evidence>
<name>A0A6A1WQI0_9ROSI</name>
<dbReference type="PANTHER" id="PTHR46031:SF38">
    <property type="entry name" value="DRBM DOMAIN-CONTAINING PROTEIN"/>
    <property type="match status" value="1"/>
</dbReference>
<evidence type="ECO:0000313" key="7">
    <source>
        <dbReference type="EMBL" id="KAB1226876.1"/>
    </source>
</evidence>
<dbReference type="PROSITE" id="PS50137">
    <property type="entry name" value="DS_RBD"/>
    <property type="match status" value="1"/>
</dbReference>
<dbReference type="EMBL" id="RXIC02000019">
    <property type="protein sequence ID" value="KAB1226876.1"/>
    <property type="molecule type" value="Genomic_DNA"/>
</dbReference>
<keyword evidence="1" id="KW-0677">Repeat</keyword>
<dbReference type="InterPro" id="IPR014720">
    <property type="entry name" value="dsRBD_dom"/>
</dbReference>
<comment type="caution">
    <text evidence="7">The sequence shown here is derived from an EMBL/GenBank/DDBJ whole genome shotgun (WGS) entry which is preliminary data.</text>
</comment>
<dbReference type="Proteomes" id="UP000516437">
    <property type="component" value="Chromosome 1"/>
</dbReference>
<organism evidence="7 8">
    <name type="scientific">Morella rubra</name>
    <name type="common">Chinese bayberry</name>
    <dbReference type="NCBI Taxonomy" id="262757"/>
    <lineage>
        <taxon>Eukaryota</taxon>
        <taxon>Viridiplantae</taxon>
        <taxon>Streptophyta</taxon>
        <taxon>Embryophyta</taxon>
        <taxon>Tracheophyta</taxon>
        <taxon>Spermatophyta</taxon>
        <taxon>Magnoliopsida</taxon>
        <taxon>eudicotyledons</taxon>
        <taxon>Gunneridae</taxon>
        <taxon>Pentapetalae</taxon>
        <taxon>rosids</taxon>
        <taxon>fabids</taxon>
        <taxon>Fagales</taxon>
        <taxon>Myricaceae</taxon>
        <taxon>Morella</taxon>
    </lineage>
</organism>
<evidence type="ECO:0000256" key="1">
    <source>
        <dbReference type="ARBA" id="ARBA00022737"/>
    </source>
</evidence>
<sequence length="226" mass="24545">MPTFFTSVEVGGQVFRGGAGKSKKQAEMNAAKVAFAFLEECGLSRNAEVDYPILVEEEPLSTTSLPLAVVTESQQNLDHQNELLPSPTTLYEEHPKESTVDEVQEVGLMETLLASVRVDTGRTTSYPAELQRDKNKENVHSFSCGGAEPASPKQSRCSPELAHPKPAALISIPDSNMGKNPGTKSYLLCNRVRVYSSYPDVAFPSGITVLPISDNKWVAVSLEFPS</sequence>
<dbReference type="PANTHER" id="PTHR46031">
    <property type="match status" value="1"/>
</dbReference>
<accession>A0A6A1WQI0</accession>
<feature type="domain" description="DRBM" evidence="5">
    <location>
        <begin position="1"/>
        <end position="40"/>
    </location>
</feature>
<dbReference type="Pfam" id="PF00035">
    <property type="entry name" value="dsrm"/>
    <property type="match status" value="1"/>
</dbReference>
<evidence type="ECO:0000256" key="2">
    <source>
        <dbReference type="ARBA" id="ARBA00022884"/>
    </source>
</evidence>
<proteinExistence type="predicted"/>
<evidence type="ECO:0000256" key="4">
    <source>
        <dbReference type="SAM" id="MobiDB-lite"/>
    </source>
</evidence>
<evidence type="ECO:0000256" key="3">
    <source>
        <dbReference type="PROSITE-ProRule" id="PRU00266"/>
    </source>
</evidence>
<evidence type="ECO:0000313" key="6">
    <source>
        <dbReference type="EMBL" id="KAB1226863.1"/>
    </source>
</evidence>
<reference evidence="7" key="3">
    <citation type="submission" date="2019-09" db="EMBL/GenBank/DDBJ databases">
        <authorList>
            <person name="Gao Z."/>
        </authorList>
    </citation>
    <scope>NUCLEOTIDE SEQUENCE</scope>
    <source>
        <tissue evidence="7">Leaves</tissue>
    </source>
</reference>